<protein>
    <submittedName>
        <fullName evidence="1">Putative alpha/beta superfamily hydrolase</fullName>
    </submittedName>
</protein>
<dbReference type="Gene3D" id="3.40.50.1820">
    <property type="entry name" value="alpha/beta hydrolase"/>
    <property type="match status" value="1"/>
</dbReference>
<keyword evidence="1" id="KW-0378">Hydrolase</keyword>
<dbReference type="InterPro" id="IPR029058">
    <property type="entry name" value="AB_hydrolase_fold"/>
</dbReference>
<keyword evidence="2" id="KW-1185">Reference proteome</keyword>
<accession>A0A7W0BZV9</accession>
<dbReference type="EMBL" id="JACDUT010000009">
    <property type="protein sequence ID" value="MBA2876025.1"/>
    <property type="molecule type" value="Genomic_DNA"/>
</dbReference>
<proteinExistence type="predicted"/>
<dbReference type="SUPFAM" id="SSF53474">
    <property type="entry name" value="alpha/beta-Hydrolases"/>
    <property type="match status" value="1"/>
</dbReference>
<organism evidence="1 2">
    <name type="scientific">Thermaerobacillus caldiproteolyticus</name>
    <dbReference type="NCBI Taxonomy" id="247480"/>
    <lineage>
        <taxon>Bacteria</taxon>
        <taxon>Bacillati</taxon>
        <taxon>Bacillota</taxon>
        <taxon>Bacilli</taxon>
        <taxon>Bacillales</taxon>
        <taxon>Anoxybacillaceae</taxon>
        <taxon>Thermaerobacillus</taxon>
    </lineage>
</organism>
<evidence type="ECO:0000313" key="2">
    <source>
        <dbReference type="Proteomes" id="UP000523087"/>
    </source>
</evidence>
<reference evidence="1 2" key="1">
    <citation type="submission" date="2020-07" db="EMBL/GenBank/DDBJ databases">
        <title>Genomic Encyclopedia of Type Strains, Phase IV (KMG-IV): sequencing the most valuable type-strain genomes for metagenomic binning, comparative biology and taxonomic classification.</title>
        <authorList>
            <person name="Goeker M."/>
        </authorList>
    </citation>
    <scope>NUCLEOTIDE SEQUENCE [LARGE SCALE GENOMIC DNA]</scope>
    <source>
        <strain evidence="1 2">DSM 15730</strain>
    </source>
</reference>
<name>A0A7W0BZV9_9BACL</name>
<evidence type="ECO:0000313" key="1">
    <source>
        <dbReference type="EMBL" id="MBA2876025.1"/>
    </source>
</evidence>
<dbReference type="GO" id="GO:0016787">
    <property type="term" value="F:hydrolase activity"/>
    <property type="evidence" value="ECO:0007669"/>
    <property type="project" value="UniProtKB-KW"/>
</dbReference>
<comment type="caution">
    <text evidence="1">The sequence shown here is derived from an EMBL/GenBank/DDBJ whole genome shotgun (WGS) entry which is preliminary data.</text>
</comment>
<dbReference type="AlphaFoldDB" id="A0A7W0BZV9"/>
<sequence length="95" mass="11393">MIDRTYRIDTRSQTIFGHSLGDLCCIHFLRNLLPFRHTLQEVLSIHWNEKLILKEEEKFLARLEKEKVHTDLLVEIGELEKYRQSQIRDNVRTAC</sequence>
<gene>
    <name evidence="1" type="ORF">HNR31_002820</name>
</gene>
<dbReference type="Proteomes" id="UP000523087">
    <property type="component" value="Unassembled WGS sequence"/>
</dbReference>